<feature type="chain" id="PRO_5047356515" description="Alpha-galactosidase" evidence="6">
    <location>
        <begin position="20"/>
        <end position="446"/>
    </location>
</feature>
<evidence type="ECO:0000256" key="5">
    <source>
        <dbReference type="SAM" id="MobiDB-lite"/>
    </source>
</evidence>
<dbReference type="PANTHER" id="PTHR11452:SF33">
    <property type="entry name" value="ALPHA-GALACTOSIDASE 2"/>
    <property type="match status" value="1"/>
</dbReference>
<evidence type="ECO:0000256" key="4">
    <source>
        <dbReference type="RuleBase" id="RU361168"/>
    </source>
</evidence>
<comment type="similarity">
    <text evidence="1 4">Belongs to the glycosyl hydrolase 27 family.</text>
</comment>
<keyword evidence="2 4" id="KW-0378">Hydrolase</keyword>
<dbReference type="InterPro" id="IPR017853">
    <property type="entry name" value="GH"/>
</dbReference>
<dbReference type="InterPro" id="IPR002241">
    <property type="entry name" value="Glyco_hydro_27"/>
</dbReference>
<evidence type="ECO:0000256" key="3">
    <source>
        <dbReference type="ARBA" id="ARBA00023295"/>
    </source>
</evidence>
<proteinExistence type="inferred from homology"/>
<keyword evidence="6" id="KW-0732">Signal</keyword>
<comment type="caution">
    <text evidence="7">The sequence shown here is derived from an EMBL/GenBank/DDBJ whole genome shotgun (WGS) entry which is preliminary data.</text>
</comment>
<evidence type="ECO:0000313" key="7">
    <source>
        <dbReference type="EMBL" id="CAK0873497.1"/>
    </source>
</evidence>
<dbReference type="CDD" id="cd14792">
    <property type="entry name" value="GH27"/>
    <property type="match status" value="1"/>
</dbReference>
<protein>
    <recommendedName>
        <fullName evidence="4">Alpha-galactosidase</fullName>
        <ecNumber evidence="4">3.2.1.22</ecNumber>
    </recommendedName>
    <alternativeName>
        <fullName evidence="4">Melibiase</fullName>
    </alternativeName>
</protein>
<dbReference type="InterPro" id="IPR013785">
    <property type="entry name" value="Aldolase_TIM"/>
</dbReference>
<dbReference type="Gene3D" id="3.20.20.70">
    <property type="entry name" value="Aldolase class I"/>
    <property type="match status" value="1"/>
</dbReference>
<evidence type="ECO:0000256" key="1">
    <source>
        <dbReference type="ARBA" id="ARBA00009743"/>
    </source>
</evidence>
<evidence type="ECO:0000256" key="2">
    <source>
        <dbReference type="ARBA" id="ARBA00022801"/>
    </source>
</evidence>
<organism evidence="7 8">
    <name type="scientific">Prorocentrum cordatum</name>
    <dbReference type="NCBI Taxonomy" id="2364126"/>
    <lineage>
        <taxon>Eukaryota</taxon>
        <taxon>Sar</taxon>
        <taxon>Alveolata</taxon>
        <taxon>Dinophyceae</taxon>
        <taxon>Prorocentrales</taxon>
        <taxon>Prorocentraceae</taxon>
        <taxon>Prorocentrum</taxon>
    </lineage>
</organism>
<name>A0ABN9VNN9_9DINO</name>
<feature type="compositionally biased region" description="Basic residues" evidence="5">
    <location>
        <begin position="397"/>
        <end position="411"/>
    </location>
</feature>
<feature type="signal peptide" evidence="6">
    <location>
        <begin position="1"/>
        <end position="19"/>
    </location>
</feature>
<reference evidence="7" key="1">
    <citation type="submission" date="2023-10" db="EMBL/GenBank/DDBJ databases">
        <authorList>
            <person name="Chen Y."/>
            <person name="Shah S."/>
            <person name="Dougan E. K."/>
            <person name="Thang M."/>
            <person name="Chan C."/>
        </authorList>
    </citation>
    <scope>NUCLEOTIDE SEQUENCE [LARGE SCALE GENOMIC DNA]</scope>
</reference>
<comment type="catalytic activity">
    <reaction evidence="4">
        <text>Hydrolysis of terminal, non-reducing alpha-D-galactose residues in alpha-D-galactosides, including galactose oligosaccharides, galactomannans and galactolipids.</text>
        <dbReference type="EC" id="3.2.1.22"/>
    </reaction>
</comment>
<feature type="region of interest" description="Disordered" evidence="5">
    <location>
        <begin position="363"/>
        <end position="421"/>
    </location>
</feature>
<dbReference type="EC" id="3.2.1.22" evidence="4"/>
<dbReference type="SUPFAM" id="SSF51445">
    <property type="entry name" value="(Trans)glycosidases"/>
    <property type="match status" value="1"/>
</dbReference>
<dbReference type="EMBL" id="CAUYUJ010017286">
    <property type="protein sequence ID" value="CAK0873497.1"/>
    <property type="molecule type" value="Genomic_DNA"/>
</dbReference>
<keyword evidence="4" id="KW-1015">Disulfide bond</keyword>
<dbReference type="Proteomes" id="UP001189429">
    <property type="component" value="Unassembled WGS sequence"/>
</dbReference>
<accession>A0ABN9VNN9</accession>
<dbReference type="PRINTS" id="PR00740">
    <property type="entry name" value="GLHYDRLASE27"/>
</dbReference>
<feature type="compositionally biased region" description="Basic residues" evidence="5">
    <location>
        <begin position="374"/>
        <end position="391"/>
    </location>
</feature>
<evidence type="ECO:0000313" key="8">
    <source>
        <dbReference type="Proteomes" id="UP001189429"/>
    </source>
</evidence>
<keyword evidence="3 4" id="KW-0326">Glycosidase</keyword>
<dbReference type="Pfam" id="PF16499">
    <property type="entry name" value="Melibiase_2"/>
    <property type="match status" value="1"/>
</dbReference>
<sequence length="446" mass="48510">MTALRTLPVFWAAFHFVGAPGKLSGGVARPQSPPMGWRSWNVFQCSVSQEIIEQQMDALMAKRAVDGVQTSLLDLGYSDLGLDDCWQVCDAKGESFHDPDTGMAIINTELFPDMEGMVSYGHMRGLQVGFYVNNCFCHEHGQPTHYAEDANLTVKLGYDSVKIDSCGNQRDMTEWLREFESLGKTLMVESCGNGPPGSQPKHDAIPSTAWLEMINNTCPFSFYRVSDDIAPQFLSTMYNLNRLVPYLGASPLSRPGCWAYPDMLEVGVRLSEAEARTHFAAWCVTSSPLILGFDLSDSQKVDAVWHIIANREALGVSQTWAGHPGRLVANSSRYFEAVCEIGAAGAVTAPCTIHARVAGVGQATAGGRGGGTARQHRRGARQHHGRARRARPAGTRRLPRPLGARRVRCRRGGAPSCSGAAPRWRLRPPHALRGAVCCSGTSRGPA</sequence>
<dbReference type="PANTHER" id="PTHR11452">
    <property type="entry name" value="ALPHA-GALACTOSIDASE/ALPHA-N-ACETYLGALACTOSAMINIDASE"/>
    <property type="match status" value="1"/>
</dbReference>
<gene>
    <name evidence="7" type="ORF">PCOR1329_LOCUS58700</name>
</gene>
<evidence type="ECO:0000256" key="6">
    <source>
        <dbReference type="SAM" id="SignalP"/>
    </source>
</evidence>
<keyword evidence="8" id="KW-1185">Reference proteome</keyword>